<sequence>MCRKGLQCLPISVVILSVATFVCTYIIAVVRGDVSAFFPYISDTGTEIPESCLFGQFLNMAAVLALGTMYVRYKLVQALCGHEESRLRCLNKAGLIMGILSAFGLTLVANFQETSLEPVHVTGAALVFGVGVLYEFVQTALSFHMCPNFNGKFICRVRLAISIVSFIAMIIAFSAAGVSRYENQSIAGNKTERLHWKPEDKGFTAHIVSTFGEWFAAIAFLTFFFTYIRDFQKIDLELRSSMRVRHLDEEPVYADETTWLLI</sequence>
<reference evidence="8" key="3">
    <citation type="submission" date="2023-05" db="EMBL/GenBank/DDBJ databases">
        <authorList>
            <person name="Smith C.H."/>
        </authorList>
    </citation>
    <scope>NUCLEOTIDE SEQUENCE</scope>
    <source>
        <strain evidence="8">CHS0354</strain>
        <tissue evidence="8">Mantle</tissue>
    </source>
</reference>
<keyword evidence="4 6" id="KW-1133">Transmembrane helix</keyword>
<evidence type="ECO:0000313" key="9">
    <source>
        <dbReference type="Proteomes" id="UP001195483"/>
    </source>
</evidence>
<name>A0AAE0SFL7_9BIVA</name>
<evidence type="ECO:0000259" key="7">
    <source>
        <dbReference type="Pfam" id="PF10277"/>
    </source>
</evidence>
<dbReference type="InterPro" id="IPR019402">
    <property type="entry name" value="CWH43_N"/>
</dbReference>
<feature type="transmembrane region" description="Helical" evidence="6">
    <location>
        <begin position="9"/>
        <end position="30"/>
    </location>
</feature>
<dbReference type="Proteomes" id="UP001195483">
    <property type="component" value="Unassembled WGS sequence"/>
</dbReference>
<dbReference type="AlphaFoldDB" id="A0AAE0SFL7"/>
<dbReference type="InterPro" id="IPR050911">
    <property type="entry name" value="DRAM/TMEM150_Autophagy_Mod"/>
</dbReference>
<comment type="subcellular location">
    <subcellularLocation>
        <location evidence="1">Endomembrane system</location>
        <topology evidence="1">Multi-pass membrane protein</topology>
    </subcellularLocation>
</comment>
<dbReference type="PANTHER" id="PTHR21324">
    <property type="entry name" value="FASTING-INDUCIBLE INTEGRAL MEMBRANE PROTEIN TM6P1-RELATED"/>
    <property type="match status" value="1"/>
</dbReference>
<keyword evidence="9" id="KW-1185">Reference proteome</keyword>
<evidence type="ECO:0000256" key="1">
    <source>
        <dbReference type="ARBA" id="ARBA00004127"/>
    </source>
</evidence>
<evidence type="ECO:0000256" key="2">
    <source>
        <dbReference type="ARBA" id="ARBA00006565"/>
    </source>
</evidence>
<dbReference type="Pfam" id="PF10277">
    <property type="entry name" value="Frag1"/>
    <property type="match status" value="1"/>
</dbReference>
<feature type="transmembrane region" description="Helical" evidence="6">
    <location>
        <begin position="93"/>
        <end position="112"/>
    </location>
</feature>
<evidence type="ECO:0000256" key="4">
    <source>
        <dbReference type="ARBA" id="ARBA00022989"/>
    </source>
</evidence>
<accession>A0AAE0SFL7</accession>
<feature type="transmembrane region" description="Helical" evidence="6">
    <location>
        <begin position="53"/>
        <end position="73"/>
    </location>
</feature>
<comment type="caution">
    <text evidence="8">The sequence shown here is derived from an EMBL/GenBank/DDBJ whole genome shotgun (WGS) entry which is preliminary data.</text>
</comment>
<dbReference type="GO" id="GO:0012505">
    <property type="term" value="C:endomembrane system"/>
    <property type="evidence" value="ECO:0007669"/>
    <property type="project" value="UniProtKB-SubCell"/>
</dbReference>
<protein>
    <recommendedName>
        <fullName evidence="7">CWH43-like N-terminal domain-containing protein</fullName>
    </recommendedName>
</protein>
<reference evidence="8" key="2">
    <citation type="journal article" date="2021" name="Genome Biol. Evol.">
        <title>Developing a high-quality reference genome for a parasitic bivalve with doubly uniparental inheritance (Bivalvia: Unionida).</title>
        <authorList>
            <person name="Smith C.H."/>
        </authorList>
    </citation>
    <scope>NUCLEOTIDE SEQUENCE</scope>
    <source>
        <strain evidence="8">CHS0354</strain>
        <tissue evidence="8">Mantle</tissue>
    </source>
</reference>
<gene>
    <name evidence="8" type="ORF">CHS0354_005756</name>
</gene>
<comment type="similarity">
    <text evidence="2">Belongs to the DRAM/TMEM150 family.</text>
</comment>
<feature type="transmembrane region" description="Helical" evidence="6">
    <location>
        <begin position="157"/>
        <end position="176"/>
    </location>
</feature>
<proteinExistence type="inferred from homology"/>
<dbReference type="PANTHER" id="PTHR21324:SF2">
    <property type="entry name" value="EG:22E5.9 PROTEIN"/>
    <property type="match status" value="1"/>
</dbReference>
<feature type="domain" description="CWH43-like N-terminal" evidence="7">
    <location>
        <begin position="7"/>
        <end position="234"/>
    </location>
</feature>
<organism evidence="8 9">
    <name type="scientific">Potamilus streckersoni</name>
    <dbReference type="NCBI Taxonomy" id="2493646"/>
    <lineage>
        <taxon>Eukaryota</taxon>
        <taxon>Metazoa</taxon>
        <taxon>Spiralia</taxon>
        <taxon>Lophotrochozoa</taxon>
        <taxon>Mollusca</taxon>
        <taxon>Bivalvia</taxon>
        <taxon>Autobranchia</taxon>
        <taxon>Heteroconchia</taxon>
        <taxon>Palaeoheterodonta</taxon>
        <taxon>Unionida</taxon>
        <taxon>Unionoidea</taxon>
        <taxon>Unionidae</taxon>
        <taxon>Ambleminae</taxon>
        <taxon>Lampsilini</taxon>
        <taxon>Potamilus</taxon>
    </lineage>
</organism>
<reference evidence="8" key="1">
    <citation type="journal article" date="2021" name="Genome Biol. Evol.">
        <title>A High-Quality Reference Genome for a Parasitic Bivalve with Doubly Uniparental Inheritance (Bivalvia: Unionida).</title>
        <authorList>
            <person name="Smith C.H."/>
        </authorList>
    </citation>
    <scope>NUCLEOTIDE SEQUENCE</scope>
    <source>
        <strain evidence="8">CHS0354</strain>
    </source>
</reference>
<keyword evidence="5 6" id="KW-0472">Membrane</keyword>
<evidence type="ECO:0000256" key="6">
    <source>
        <dbReference type="SAM" id="Phobius"/>
    </source>
</evidence>
<evidence type="ECO:0000313" key="8">
    <source>
        <dbReference type="EMBL" id="KAK3590455.1"/>
    </source>
</evidence>
<evidence type="ECO:0000256" key="3">
    <source>
        <dbReference type="ARBA" id="ARBA00022692"/>
    </source>
</evidence>
<feature type="transmembrane region" description="Helical" evidence="6">
    <location>
        <begin position="203"/>
        <end position="228"/>
    </location>
</feature>
<evidence type="ECO:0000256" key="5">
    <source>
        <dbReference type="ARBA" id="ARBA00023136"/>
    </source>
</evidence>
<feature type="transmembrane region" description="Helical" evidence="6">
    <location>
        <begin position="118"/>
        <end position="137"/>
    </location>
</feature>
<keyword evidence="3 6" id="KW-0812">Transmembrane</keyword>
<dbReference type="EMBL" id="JAEAOA010000404">
    <property type="protein sequence ID" value="KAK3590455.1"/>
    <property type="molecule type" value="Genomic_DNA"/>
</dbReference>